<sequence length="120" mass="13312">MATNVFDLNLESNSSGNVCDLSKKSRIMSSFLRDHLRKGSSKIIIIFHLLRAEIFNSVSIVSLAVLSSATAFGQVVAVISNTTFLRGYRMRDIIQYSTGIMTKPCMKPIIMTSDIVFTKT</sequence>
<reference evidence="1" key="1">
    <citation type="journal article" date="2007" name="Science">
        <title>Draft genome of the filarial nematode parasite Brugia malayi.</title>
        <authorList>
            <person name="Ghedin E."/>
            <person name="Wang S."/>
            <person name="Spiro D."/>
            <person name="Caler E."/>
            <person name="Zhao Q."/>
            <person name="Crabtree J."/>
            <person name="Allen J.E."/>
            <person name="Delcher A.L."/>
            <person name="Guiliano D.B."/>
            <person name="Miranda-Saavedra D."/>
            <person name="Angiuoli S.V."/>
            <person name="Creasy T."/>
            <person name="Amedeo P."/>
            <person name="Haas B."/>
            <person name="El-Sayed N.M."/>
            <person name="Wortman J.R."/>
            <person name="Feldblyum T."/>
            <person name="Tallon L."/>
            <person name="Schatz M."/>
            <person name="Shumway M."/>
            <person name="Koo H."/>
            <person name="Salzberg S.L."/>
            <person name="Schobel S."/>
            <person name="Pertea M."/>
            <person name="Pop M."/>
            <person name="White O."/>
            <person name="Barton G.J."/>
            <person name="Carlow C.K."/>
            <person name="Crawford M.J."/>
            <person name="Daub J."/>
            <person name="Dimmic M.W."/>
            <person name="Estes C.F."/>
            <person name="Foster J.M."/>
            <person name="Ganatra M."/>
            <person name="Gregory W.F."/>
            <person name="Johnson N.M."/>
            <person name="Jin J."/>
            <person name="Komuniecki R."/>
            <person name="Korf I."/>
            <person name="Kumar S."/>
            <person name="Laney S."/>
            <person name="Li B.W."/>
            <person name="Li W."/>
            <person name="Lindblom T.H."/>
            <person name="Lustigman S."/>
            <person name="Ma D."/>
            <person name="Maina C.V."/>
            <person name="Martin D.M."/>
            <person name="McCarter J.P."/>
            <person name="McReynolds L."/>
            <person name="Mitreva M."/>
            <person name="Nutman T.B."/>
            <person name="Parkinson J."/>
            <person name="Peregrin-Alvarez J.M."/>
            <person name="Poole C."/>
            <person name="Ren Q."/>
            <person name="Saunders L."/>
            <person name="Sluder A.E."/>
            <person name="Smith K."/>
            <person name="Stanke M."/>
            <person name="Unnasch T.R."/>
            <person name="Ware J."/>
            <person name="Wei A.D."/>
            <person name="Weil G."/>
            <person name="Williams D.J."/>
            <person name="Zhang Y."/>
            <person name="Williams S.A."/>
            <person name="Fraser-Liggett C."/>
            <person name="Slatko B."/>
            <person name="Blaxter M.L."/>
            <person name="Scott A.L."/>
        </authorList>
    </citation>
    <scope>NUCLEOTIDE SEQUENCE</scope>
    <source>
        <strain evidence="1">FR3</strain>
    </source>
</reference>
<protein>
    <submittedName>
        <fullName evidence="1">Bm1418</fullName>
    </submittedName>
</protein>
<organism evidence="1">
    <name type="scientific">Brugia malayi</name>
    <name type="common">Filarial nematode worm</name>
    <dbReference type="NCBI Taxonomy" id="6279"/>
    <lineage>
        <taxon>Eukaryota</taxon>
        <taxon>Metazoa</taxon>
        <taxon>Ecdysozoa</taxon>
        <taxon>Nematoda</taxon>
        <taxon>Chromadorea</taxon>
        <taxon>Rhabditida</taxon>
        <taxon>Spirurina</taxon>
        <taxon>Spiruromorpha</taxon>
        <taxon>Filarioidea</taxon>
        <taxon>Onchocercidae</taxon>
        <taxon>Brugia</taxon>
    </lineage>
</organism>
<accession>A0A1I9G3J5</accession>
<reference evidence="1" key="2">
    <citation type="submission" date="2012-12" db="EMBL/GenBank/DDBJ databases">
        <authorList>
            <consortium name="WormBase Consortium"/>
            <person name="Ghedin E."/>
            <person name="Paulini M."/>
        </authorList>
    </citation>
    <scope>NUCLEOTIDE SEQUENCE</scope>
    <source>
        <strain evidence="1">FR3</strain>
    </source>
</reference>
<name>A0A1I9G3J5_BRUMA</name>
<dbReference type="EMBL" id="LN856992">
    <property type="protein sequence ID" value="CDP98051.1"/>
    <property type="molecule type" value="Genomic_DNA"/>
</dbReference>
<proteinExistence type="predicted"/>
<evidence type="ECO:0000313" key="1">
    <source>
        <dbReference type="EMBL" id="CDP98051.1"/>
    </source>
</evidence>
<dbReference type="AlphaFoldDB" id="A0A1I9G3J5"/>
<gene>
    <name evidence="1" type="primary">Bm1418</name>
    <name evidence="1" type="ORF">BM_Bm1418</name>
</gene>